<reference evidence="1" key="2">
    <citation type="submission" date="2021-04" db="EMBL/GenBank/DDBJ databases">
        <authorList>
            <person name="Gilroy R."/>
        </authorList>
    </citation>
    <scope>NUCLEOTIDE SEQUENCE</scope>
    <source>
        <strain evidence="1">ChiHecec2B26-446</strain>
    </source>
</reference>
<proteinExistence type="predicted"/>
<dbReference type="AlphaFoldDB" id="A0A9D1PZM8"/>
<accession>A0A9D1PZM8</accession>
<evidence type="ECO:0000313" key="2">
    <source>
        <dbReference type="Proteomes" id="UP000886752"/>
    </source>
</evidence>
<dbReference type="Proteomes" id="UP000886752">
    <property type="component" value="Unassembled WGS sequence"/>
</dbReference>
<dbReference type="EMBL" id="DXHV01000082">
    <property type="protein sequence ID" value="HIW01483.1"/>
    <property type="molecule type" value="Genomic_DNA"/>
</dbReference>
<gene>
    <name evidence="1" type="ORF">H9894_09920</name>
</gene>
<organism evidence="1 2">
    <name type="scientific">Candidatus Desulfovibrio intestinipullorum</name>
    <dbReference type="NCBI Taxonomy" id="2838536"/>
    <lineage>
        <taxon>Bacteria</taxon>
        <taxon>Pseudomonadati</taxon>
        <taxon>Thermodesulfobacteriota</taxon>
        <taxon>Desulfovibrionia</taxon>
        <taxon>Desulfovibrionales</taxon>
        <taxon>Desulfovibrionaceae</taxon>
        <taxon>Desulfovibrio</taxon>
    </lineage>
</organism>
<protein>
    <submittedName>
        <fullName evidence="1">Uncharacterized protein</fullName>
    </submittedName>
</protein>
<comment type="caution">
    <text evidence="1">The sequence shown here is derived from an EMBL/GenBank/DDBJ whole genome shotgun (WGS) entry which is preliminary data.</text>
</comment>
<name>A0A9D1PZM8_9BACT</name>
<reference evidence="1" key="1">
    <citation type="journal article" date="2021" name="PeerJ">
        <title>Extensive microbial diversity within the chicken gut microbiome revealed by metagenomics and culture.</title>
        <authorList>
            <person name="Gilroy R."/>
            <person name="Ravi A."/>
            <person name="Getino M."/>
            <person name="Pursley I."/>
            <person name="Horton D.L."/>
            <person name="Alikhan N.F."/>
            <person name="Baker D."/>
            <person name="Gharbi K."/>
            <person name="Hall N."/>
            <person name="Watson M."/>
            <person name="Adriaenssens E.M."/>
            <person name="Foster-Nyarko E."/>
            <person name="Jarju S."/>
            <person name="Secka A."/>
            <person name="Antonio M."/>
            <person name="Oren A."/>
            <person name="Chaudhuri R.R."/>
            <person name="La Ragione R."/>
            <person name="Hildebrand F."/>
            <person name="Pallen M.J."/>
        </authorList>
    </citation>
    <scope>NUCLEOTIDE SEQUENCE</scope>
    <source>
        <strain evidence="1">ChiHecec2B26-446</strain>
    </source>
</reference>
<sequence>MPSFLADIHACMYRDGTPQELTPEQEASKREMYEKMKPRSRRFIDRIGYENWDPFQKPNDPLDIRQDATKRTTQQLVREFLQLMGSSESYSNEYARGALQAALGIVNRDETMRGTFDFCLWYCDLLRREGHVRPQGPESMPR</sequence>
<evidence type="ECO:0000313" key="1">
    <source>
        <dbReference type="EMBL" id="HIW01483.1"/>
    </source>
</evidence>